<dbReference type="Gene3D" id="1.10.10.2840">
    <property type="entry name" value="PucR C-terminal helix-turn-helix domain"/>
    <property type="match status" value="1"/>
</dbReference>
<dbReference type="InterPro" id="IPR041522">
    <property type="entry name" value="CdaR_GGDEF"/>
</dbReference>
<dbReference type="PANTHER" id="PTHR33744">
    <property type="entry name" value="CARBOHYDRATE DIACID REGULATOR"/>
    <property type="match status" value="1"/>
</dbReference>
<feature type="domain" description="PucR C-terminal helix-turn-helix" evidence="2">
    <location>
        <begin position="294"/>
        <end position="349"/>
    </location>
</feature>
<sequence>MISNQILQSTVDGLKAIARTEIAVCDIEGKLLASTFPDSEHNEEMVASFANSPADSQVINGFQFFKVFDEQQLEYVLLAKGNTDDIYMIGKLATFQIENLLIAYKERFDKDNFIKNLLLDNLLLVDIYNRAKKLRIEANARRVVFIIETKLERDIASLENIRTLFAARTRDFVTAVDEHYIILVKEVKENCTYNELDKVAKLIIDDLAGYGTNNVSIAYGTIVSEIKEVSRSYKEAKMALDVGKIFYGGAEIVAYARLGIGRLIYQLPISLCKMFIREIFEGKSPDDFDEETLVTINKFFENSLNVSETSRQLYIHRNTLVYRLDKLQKTTGLDLRVFEDSITFKIALMVVKYMKYMERQDY</sequence>
<evidence type="ECO:0000313" key="4">
    <source>
        <dbReference type="EMBL" id="EHI56697.1"/>
    </source>
</evidence>
<comment type="similarity">
    <text evidence="1">Belongs to the CdaR family.</text>
</comment>
<dbReference type="InterPro" id="IPR042070">
    <property type="entry name" value="PucR_C-HTH_sf"/>
</dbReference>
<dbReference type="PANTHER" id="PTHR33744:SF15">
    <property type="entry name" value="CARBOHYDRATE DIACID REGULATOR"/>
    <property type="match status" value="1"/>
</dbReference>
<evidence type="ECO:0008006" key="6">
    <source>
        <dbReference type="Google" id="ProtNLM"/>
    </source>
</evidence>
<feature type="domain" description="CdaR GGDEF-like" evidence="3">
    <location>
        <begin position="126"/>
        <end position="242"/>
    </location>
</feature>
<dbReference type="PATRIC" id="fig|679200.3.peg.160"/>
<dbReference type="eggNOG" id="COG2508">
    <property type="taxonomic scope" value="Bacteria"/>
</dbReference>
<dbReference type="OrthoDB" id="9792148at2"/>
<dbReference type="Pfam" id="PF13556">
    <property type="entry name" value="HTH_30"/>
    <property type="match status" value="1"/>
</dbReference>
<evidence type="ECO:0000259" key="2">
    <source>
        <dbReference type="Pfam" id="PF13556"/>
    </source>
</evidence>
<dbReference type="InterPro" id="IPR009057">
    <property type="entry name" value="Homeodomain-like_sf"/>
</dbReference>
<protein>
    <recommendedName>
        <fullName evidence="6">PucR C-terminal helix-turn-helix domain-containing protein</fullName>
    </recommendedName>
</protein>
<dbReference type="SUPFAM" id="SSF46689">
    <property type="entry name" value="Homeodomain-like"/>
    <property type="match status" value="1"/>
</dbReference>
<evidence type="ECO:0000256" key="1">
    <source>
        <dbReference type="ARBA" id="ARBA00006754"/>
    </source>
</evidence>
<comment type="caution">
    <text evidence="4">The sequence shown here is derived from an EMBL/GenBank/DDBJ whole genome shotgun (WGS) entry which is preliminary data.</text>
</comment>
<dbReference type="Pfam" id="PF17853">
    <property type="entry name" value="GGDEF_2"/>
    <property type="match status" value="1"/>
</dbReference>
<dbReference type="Proteomes" id="UP000003011">
    <property type="component" value="Unassembled WGS sequence"/>
</dbReference>
<gene>
    <name evidence="4" type="ORF">HMPREF9333_00144</name>
</gene>
<proteinExistence type="inferred from homology"/>
<dbReference type="InterPro" id="IPR051448">
    <property type="entry name" value="CdaR-like_regulators"/>
</dbReference>
<name>G5GF06_9FIRM</name>
<evidence type="ECO:0000313" key="5">
    <source>
        <dbReference type="Proteomes" id="UP000003011"/>
    </source>
</evidence>
<dbReference type="AlphaFoldDB" id="G5GF06"/>
<dbReference type="EMBL" id="ACZL01000003">
    <property type="protein sequence ID" value="EHI56697.1"/>
    <property type="molecule type" value="Genomic_DNA"/>
</dbReference>
<dbReference type="InterPro" id="IPR025736">
    <property type="entry name" value="PucR_C-HTH_dom"/>
</dbReference>
<evidence type="ECO:0000259" key="3">
    <source>
        <dbReference type="Pfam" id="PF17853"/>
    </source>
</evidence>
<keyword evidence="5" id="KW-1185">Reference proteome</keyword>
<dbReference type="RefSeq" id="WP_005539090.1">
    <property type="nucleotide sequence ID" value="NZ_JH378829.1"/>
</dbReference>
<dbReference type="HOGENOM" id="CLU_058212_1_0_9"/>
<dbReference type="STRING" id="679200.HMPREF9333_00144"/>
<accession>G5GF06</accession>
<reference evidence="4 5" key="1">
    <citation type="submission" date="2011-08" db="EMBL/GenBank/DDBJ databases">
        <title>The Genome Sequence of Johnsonella ignava ATCC 51276.</title>
        <authorList>
            <consortium name="The Broad Institute Genome Sequencing Platform"/>
            <person name="Earl A."/>
            <person name="Ward D."/>
            <person name="Feldgarden M."/>
            <person name="Gevers D."/>
            <person name="Izard J."/>
            <person name="Blanton J.M."/>
            <person name="Baranova O.V."/>
            <person name="Dewhirst F.E."/>
            <person name="Young S.K."/>
            <person name="Zeng Q."/>
            <person name="Gargeya S."/>
            <person name="Fitzgerald M."/>
            <person name="Haas B."/>
            <person name="Abouelleil A."/>
            <person name="Alvarado L."/>
            <person name="Arachchi H.M."/>
            <person name="Berlin A."/>
            <person name="Brown A."/>
            <person name="Chapman S.B."/>
            <person name="Chen Z."/>
            <person name="Dunbar C."/>
            <person name="Freedman E."/>
            <person name="Gearin G."/>
            <person name="Gellesch M."/>
            <person name="Goldberg J."/>
            <person name="Griggs A."/>
            <person name="Gujja S."/>
            <person name="Heiman D."/>
            <person name="Howarth C."/>
            <person name="Larson L."/>
            <person name="Lui A."/>
            <person name="MacDonald P.J.P."/>
            <person name="Montmayeur A."/>
            <person name="Murphy C."/>
            <person name="Neiman D."/>
            <person name="Pearson M."/>
            <person name="Priest M."/>
            <person name="Roberts A."/>
            <person name="Saif S."/>
            <person name="Shea T."/>
            <person name="Shenoy N."/>
            <person name="Sisk P."/>
            <person name="Stolte C."/>
            <person name="Sykes S."/>
            <person name="Wortman J."/>
            <person name="Nusbaum C."/>
            <person name="Birren B."/>
        </authorList>
    </citation>
    <scope>NUCLEOTIDE SEQUENCE [LARGE SCALE GENOMIC DNA]</scope>
    <source>
        <strain evidence="4 5">ATCC 51276</strain>
    </source>
</reference>
<organism evidence="4 5">
    <name type="scientific">Johnsonella ignava ATCC 51276</name>
    <dbReference type="NCBI Taxonomy" id="679200"/>
    <lineage>
        <taxon>Bacteria</taxon>
        <taxon>Bacillati</taxon>
        <taxon>Bacillota</taxon>
        <taxon>Clostridia</taxon>
        <taxon>Lachnospirales</taxon>
        <taxon>Lachnospiraceae</taxon>
        <taxon>Johnsonella</taxon>
    </lineage>
</organism>